<protein>
    <recommendedName>
        <fullName evidence="4">E3 ubiquitin-protein ligase</fullName>
        <ecNumber evidence="4">2.3.2.27</ecNumber>
    </recommendedName>
</protein>
<feature type="region of interest" description="Disordered" evidence="5">
    <location>
        <begin position="22"/>
        <end position="42"/>
    </location>
</feature>
<dbReference type="Proteomes" id="UP001152759">
    <property type="component" value="Chromosome 8"/>
</dbReference>
<dbReference type="InterPro" id="IPR039398">
    <property type="entry name" value="Deltex_fam"/>
</dbReference>
<sequence length="432" mass="48326">MRFWAFLAFLGGCYALQSHSWGRNPSDPRPPVPQPRESQSQLDLRARSLALQRAPEQNWCLRDSQRRTNLQQILTNTWDRSTPVYDSQSPGTRPMPIGQVMPGGGAFRGPGVPRVASVSAPPPPAPVPRQSSFTGWTGPMVPRFQGMSSYDRDRRTYQPPSPRQYQYAPQFDPTTPLPSDEIFERLSRIPGLRAIPSGEINVRTELFRWRGIYVMRTVEAEPSVVSLLIVLTRVAETMSRIQGPPVLLHHDVEFDVATGNLYRTQIWTSRTSLRDYIGYDPPRPIRYLPIAYRGFLDVLERLPEAPPAARIPSPTRGGGAGVPSISSGIVTGRPRHRGALYSPPPSPPRPAPPPPKPKKIVPPYPTDTPTEDADADDTCCICCERVQNTRYIPCKHQFCFSCTEEIRKTTPFKCPTCRCVVDNYGKIPSDSD</sequence>
<dbReference type="PANTHER" id="PTHR12622">
    <property type="entry name" value="DELTEX-RELATED"/>
    <property type="match status" value="1"/>
</dbReference>
<dbReference type="EMBL" id="OU963869">
    <property type="protein sequence ID" value="CAH0395057.1"/>
    <property type="molecule type" value="Genomic_DNA"/>
</dbReference>
<keyword evidence="4" id="KW-0808">Transferase</keyword>
<reference evidence="8" key="1">
    <citation type="submission" date="2021-12" db="EMBL/GenBank/DDBJ databases">
        <authorList>
            <person name="King R."/>
        </authorList>
    </citation>
    <scope>NUCLEOTIDE SEQUENCE</scope>
</reference>
<comment type="catalytic activity">
    <reaction evidence="4">
        <text>S-ubiquitinyl-[E2 ubiquitin-conjugating enzyme]-L-cysteine + [acceptor protein]-L-lysine = [E2 ubiquitin-conjugating enzyme]-L-cysteine + N(6)-ubiquitinyl-[acceptor protein]-L-lysine.</text>
        <dbReference type="EC" id="2.3.2.27"/>
    </reaction>
</comment>
<dbReference type="GO" id="GO:0016567">
    <property type="term" value="P:protein ubiquitination"/>
    <property type="evidence" value="ECO:0007669"/>
    <property type="project" value="UniProtKB-UniRule"/>
</dbReference>
<evidence type="ECO:0000313" key="8">
    <source>
        <dbReference type="EMBL" id="CAH0395057.1"/>
    </source>
</evidence>
<evidence type="ECO:0000256" key="5">
    <source>
        <dbReference type="SAM" id="MobiDB-lite"/>
    </source>
</evidence>
<keyword evidence="6" id="KW-0732">Signal</keyword>
<feature type="region of interest" description="Disordered" evidence="5">
    <location>
        <begin position="115"/>
        <end position="172"/>
    </location>
</feature>
<evidence type="ECO:0000256" key="3">
    <source>
        <dbReference type="PROSITE-ProRule" id="PRU00175"/>
    </source>
</evidence>
<proteinExistence type="inferred from homology"/>
<keyword evidence="2 4" id="KW-0862">Zinc</keyword>
<dbReference type="InterPro" id="IPR001841">
    <property type="entry name" value="Znf_RING"/>
</dbReference>
<feature type="region of interest" description="Disordered" evidence="5">
    <location>
        <begin position="307"/>
        <end position="373"/>
    </location>
</feature>
<feature type="signal peptide" evidence="6">
    <location>
        <begin position="1"/>
        <end position="15"/>
    </location>
</feature>
<comment type="subcellular location">
    <subcellularLocation>
        <location evidence="4">Cytoplasm</location>
    </subcellularLocation>
</comment>
<accession>A0A9P0AML4</accession>
<comment type="similarity">
    <text evidence="4">Belongs to the Deltex family.</text>
</comment>
<feature type="domain" description="RING-type" evidence="7">
    <location>
        <begin position="379"/>
        <end position="418"/>
    </location>
</feature>
<evidence type="ECO:0000313" key="9">
    <source>
        <dbReference type="Proteomes" id="UP001152759"/>
    </source>
</evidence>
<evidence type="ECO:0000256" key="2">
    <source>
        <dbReference type="ARBA" id="ARBA00022833"/>
    </source>
</evidence>
<organism evidence="8 9">
    <name type="scientific">Bemisia tabaci</name>
    <name type="common">Sweetpotato whitefly</name>
    <name type="synonym">Aleurodes tabaci</name>
    <dbReference type="NCBI Taxonomy" id="7038"/>
    <lineage>
        <taxon>Eukaryota</taxon>
        <taxon>Metazoa</taxon>
        <taxon>Ecdysozoa</taxon>
        <taxon>Arthropoda</taxon>
        <taxon>Hexapoda</taxon>
        <taxon>Insecta</taxon>
        <taxon>Pterygota</taxon>
        <taxon>Neoptera</taxon>
        <taxon>Paraneoptera</taxon>
        <taxon>Hemiptera</taxon>
        <taxon>Sternorrhyncha</taxon>
        <taxon>Aleyrodoidea</taxon>
        <taxon>Aleyrodidae</taxon>
        <taxon>Aleyrodinae</taxon>
        <taxon>Bemisia</taxon>
    </lineage>
</organism>
<dbReference type="SMART" id="SM00184">
    <property type="entry name" value="RING"/>
    <property type="match status" value="1"/>
</dbReference>
<evidence type="ECO:0000256" key="1">
    <source>
        <dbReference type="ARBA" id="ARBA00022771"/>
    </source>
</evidence>
<dbReference type="InterPro" id="IPR013083">
    <property type="entry name" value="Znf_RING/FYVE/PHD"/>
</dbReference>
<keyword evidence="4" id="KW-0963">Cytoplasm</keyword>
<feature type="compositionally biased region" description="Pro residues" evidence="5">
    <location>
        <begin position="342"/>
        <end position="366"/>
    </location>
</feature>
<keyword evidence="1 3" id="KW-0863">Zinc-finger</keyword>
<name>A0A9P0AML4_BEMTA</name>
<dbReference type="PROSITE" id="PS50089">
    <property type="entry name" value="ZF_RING_2"/>
    <property type="match status" value="1"/>
</dbReference>
<dbReference type="GO" id="GO:0008270">
    <property type="term" value="F:zinc ion binding"/>
    <property type="evidence" value="ECO:0007669"/>
    <property type="project" value="UniProtKB-KW"/>
</dbReference>
<feature type="chain" id="PRO_5040385382" description="E3 ubiquitin-protein ligase" evidence="6">
    <location>
        <begin position="16"/>
        <end position="432"/>
    </location>
</feature>
<dbReference type="CDD" id="cd16449">
    <property type="entry name" value="RING-HC"/>
    <property type="match status" value="1"/>
</dbReference>
<evidence type="ECO:0000256" key="4">
    <source>
        <dbReference type="RuleBase" id="RU367105"/>
    </source>
</evidence>
<gene>
    <name evidence="8" type="ORF">BEMITA_LOCUS13289</name>
</gene>
<dbReference type="GO" id="GO:0005737">
    <property type="term" value="C:cytoplasm"/>
    <property type="evidence" value="ECO:0007669"/>
    <property type="project" value="UniProtKB-SubCell"/>
</dbReference>
<dbReference type="GO" id="GO:0061630">
    <property type="term" value="F:ubiquitin protein ligase activity"/>
    <property type="evidence" value="ECO:0007669"/>
    <property type="project" value="UniProtKB-UniRule"/>
</dbReference>
<keyword evidence="4" id="KW-0479">Metal-binding</keyword>
<dbReference type="EC" id="2.3.2.27" evidence="4"/>
<evidence type="ECO:0000256" key="6">
    <source>
        <dbReference type="SAM" id="SignalP"/>
    </source>
</evidence>
<dbReference type="Pfam" id="PF13920">
    <property type="entry name" value="zf-C3HC4_3"/>
    <property type="match status" value="1"/>
</dbReference>
<comment type="pathway">
    <text evidence="4">Protein modification; protein ubiquitination.</text>
</comment>
<dbReference type="SUPFAM" id="SSF57850">
    <property type="entry name" value="RING/U-box"/>
    <property type="match status" value="1"/>
</dbReference>
<dbReference type="Gene3D" id="3.30.40.10">
    <property type="entry name" value="Zinc/RING finger domain, C3HC4 (zinc finger)"/>
    <property type="match status" value="1"/>
</dbReference>
<keyword evidence="9" id="KW-1185">Reference proteome</keyword>
<dbReference type="AlphaFoldDB" id="A0A9P0AML4"/>
<evidence type="ECO:0000259" key="7">
    <source>
        <dbReference type="PROSITE" id="PS50089"/>
    </source>
</evidence>
<dbReference type="GO" id="GO:0007219">
    <property type="term" value="P:Notch signaling pathway"/>
    <property type="evidence" value="ECO:0007669"/>
    <property type="project" value="InterPro"/>
</dbReference>